<name>K1XXB1_9BACT</name>
<organism evidence="1">
    <name type="scientific">uncultured bacterium</name>
    <name type="common">gcode 4</name>
    <dbReference type="NCBI Taxonomy" id="1234023"/>
    <lineage>
        <taxon>Bacteria</taxon>
        <taxon>environmental samples</taxon>
    </lineage>
</organism>
<dbReference type="EMBL" id="AMFJ01034352">
    <property type="protein sequence ID" value="EKD29576.1"/>
    <property type="molecule type" value="Genomic_DNA"/>
</dbReference>
<dbReference type="GO" id="GO:0004113">
    <property type="term" value="F:2',3'-cyclic-nucleotide 3'-phosphodiesterase activity"/>
    <property type="evidence" value="ECO:0007669"/>
    <property type="project" value="TreeGrafter"/>
</dbReference>
<evidence type="ECO:0000313" key="1">
    <source>
        <dbReference type="EMBL" id="EKD29576.1"/>
    </source>
</evidence>
<proteinExistence type="predicted"/>
<comment type="caution">
    <text evidence="1">The sequence shown here is derived from an EMBL/GenBank/DDBJ whole genome shotgun (WGS) entry which is preliminary data.</text>
</comment>
<dbReference type="PANTHER" id="PTHR36303:SF1">
    <property type="entry name" value="2',3'-CYCLIC-NUCLEOTIDE 2'-PHOSPHODIESTERASE"/>
    <property type="match status" value="1"/>
</dbReference>
<dbReference type="PANTHER" id="PTHR36303">
    <property type="entry name" value="2',3'-CYCLIC-NUCLEOTIDE 2'-PHOSPHODIESTERASE"/>
    <property type="match status" value="1"/>
</dbReference>
<reference evidence="1" key="1">
    <citation type="journal article" date="2012" name="Science">
        <title>Fermentation, hydrogen, and sulfur metabolism in multiple uncultivated bacterial phyla.</title>
        <authorList>
            <person name="Wrighton K.C."/>
            <person name="Thomas B.C."/>
            <person name="Sharon I."/>
            <person name="Miller C.S."/>
            <person name="Castelle C.J."/>
            <person name="VerBerkmoes N.C."/>
            <person name="Wilkins M.J."/>
            <person name="Hettich R.L."/>
            <person name="Lipton M.S."/>
            <person name="Williams K.H."/>
            <person name="Long P.E."/>
            <person name="Banfield J.F."/>
        </authorList>
    </citation>
    <scope>NUCLEOTIDE SEQUENCE [LARGE SCALE GENOMIC DNA]</scope>
</reference>
<sequence length="116" mass="13029">MDFHRETTAELANMAYFLDGRVSVVYGTHTHVQTNDERIFPKGTGMITDLGMTGPLWSSIGHTFESRLPQFLTGTKLFGPKAEQVVGEGVLTGIFVEVQAGKCIRIEKIRIREWEE</sequence>
<dbReference type="Pfam" id="PF13277">
    <property type="entry name" value="YmdB"/>
    <property type="match status" value="1"/>
</dbReference>
<dbReference type="Gene3D" id="3.60.21.10">
    <property type="match status" value="1"/>
</dbReference>
<accession>K1XXB1</accession>
<gene>
    <name evidence="1" type="ORF">ACD_78C00352G0008</name>
</gene>
<protein>
    <recommendedName>
        <fullName evidence="2">Metallophosphoesterase</fullName>
    </recommendedName>
</protein>
<evidence type="ECO:0008006" key="2">
    <source>
        <dbReference type="Google" id="ProtNLM"/>
    </source>
</evidence>
<dbReference type="InterPro" id="IPR005235">
    <property type="entry name" value="YmdB-like"/>
</dbReference>
<dbReference type="SUPFAM" id="SSF56300">
    <property type="entry name" value="Metallo-dependent phosphatases"/>
    <property type="match status" value="1"/>
</dbReference>
<dbReference type="InterPro" id="IPR029052">
    <property type="entry name" value="Metallo-depent_PP-like"/>
</dbReference>
<dbReference type="AlphaFoldDB" id="K1XXB1"/>